<dbReference type="Proteomes" id="UP001374535">
    <property type="component" value="Chromosome 11"/>
</dbReference>
<feature type="region of interest" description="Disordered" evidence="1">
    <location>
        <begin position="67"/>
        <end position="113"/>
    </location>
</feature>
<evidence type="ECO:0000313" key="2">
    <source>
        <dbReference type="EMBL" id="WVY91630.1"/>
    </source>
</evidence>
<proteinExistence type="predicted"/>
<reference evidence="2 3" key="1">
    <citation type="journal article" date="2023" name="Life. Sci Alliance">
        <title>Evolutionary insights into 3D genome organization and epigenetic landscape of Vigna mungo.</title>
        <authorList>
            <person name="Junaid A."/>
            <person name="Singh B."/>
            <person name="Bhatia S."/>
        </authorList>
    </citation>
    <scope>NUCLEOTIDE SEQUENCE [LARGE SCALE GENOMIC DNA]</scope>
    <source>
        <strain evidence="2">Urdbean</strain>
    </source>
</reference>
<protein>
    <submittedName>
        <fullName evidence="2">Uncharacterized protein</fullName>
    </submittedName>
</protein>
<feature type="compositionally biased region" description="Low complexity" evidence="1">
    <location>
        <begin position="74"/>
        <end position="91"/>
    </location>
</feature>
<accession>A0AAQ3RH79</accession>
<evidence type="ECO:0000256" key="1">
    <source>
        <dbReference type="SAM" id="MobiDB-lite"/>
    </source>
</evidence>
<sequence length="113" mass="12348">MAYESGGLFSVIDKRIGSYPSEYVEKFVTLALKCCKDAPDERPKMAEVAREIENICSMLPETNDVEAEHGRSGYGRIISSSQPSSSTSRTPFVSEDVSGSDLVSGKIPTIRPR</sequence>
<dbReference type="Gene3D" id="1.10.510.10">
    <property type="entry name" value="Transferase(Phosphotransferase) domain 1"/>
    <property type="match status" value="1"/>
</dbReference>
<evidence type="ECO:0000313" key="3">
    <source>
        <dbReference type="Proteomes" id="UP001374535"/>
    </source>
</evidence>
<organism evidence="2 3">
    <name type="scientific">Vigna mungo</name>
    <name type="common">Black gram</name>
    <name type="synonym">Phaseolus mungo</name>
    <dbReference type="NCBI Taxonomy" id="3915"/>
    <lineage>
        <taxon>Eukaryota</taxon>
        <taxon>Viridiplantae</taxon>
        <taxon>Streptophyta</taxon>
        <taxon>Embryophyta</taxon>
        <taxon>Tracheophyta</taxon>
        <taxon>Spermatophyta</taxon>
        <taxon>Magnoliopsida</taxon>
        <taxon>eudicotyledons</taxon>
        <taxon>Gunneridae</taxon>
        <taxon>Pentapetalae</taxon>
        <taxon>rosids</taxon>
        <taxon>fabids</taxon>
        <taxon>Fabales</taxon>
        <taxon>Fabaceae</taxon>
        <taxon>Papilionoideae</taxon>
        <taxon>50 kb inversion clade</taxon>
        <taxon>NPAAA clade</taxon>
        <taxon>indigoferoid/millettioid clade</taxon>
        <taxon>Phaseoleae</taxon>
        <taxon>Vigna</taxon>
    </lineage>
</organism>
<gene>
    <name evidence="2" type="ORF">V8G54_037144</name>
</gene>
<dbReference type="AlphaFoldDB" id="A0AAQ3RH79"/>
<name>A0AAQ3RH79_VIGMU</name>
<keyword evidence="3" id="KW-1185">Reference proteome</keyword>
<dbReference type="EMBL" id="CP144690">
    <property type="protein sequence ID" value="WVY91630.1"/>
    <property type="molecule type" value="Genomic_DNA"/>
</dbReference>